<dbReference type="Pfam" id="PF00550">
    <property type="entry name" value="PP-binding"/>
    <property type="match status" value="1"/>
</dbReference>
<proteinExistence type="predicted"/>
<dbReference type="InterPro" id="IPR009081">
    <property type="entry name" value="PP-bd_ACP"/>
</dbReference>
<gene>
    <name evidence="2" type="ORF">LVJ94_34460</name>
</gene>
<evidence type="ECO:0000259" key="1">
    <source>
        <dbReference type="Pfam" id="PF00550"/>
    </source>
</evidence>
<reference evidence="2" key="1">
    <citation type="submission" date="2021-12" db="EMBL/GenBank/DDBJ databases">
        <title>Discovery of the Pendulisporaceae a myxobacterial family with distinct sporulation behavior and unique specialized metabolism.</title>
        <authorList>
            <person name="Garcia R."/>
            <person name="Popoff A."/>
            <person name="Bader C.D."/>
            <person name="Loehr J."/>
            <person name="Walesch S."/>
            <person name="Walt C."/>
            <person name="Boldt J."/>
            <person name="Bunk B."/>
            <person name="Haeckl F.J.F.P.J."/>
            <person name="Gunesch A.P."/>
            <person name="Birkelbach J."/>
            <person name="Nuebel U."/>
            <person name="Pietschmann T."/>
            <person name="Bach T."/>
            <person name="Mueller R."/>
        </authorList>
    </citation>
    <scope>NUCLEOTIDE SEQUENCE</scope>
    <source>
        <strain evidence="2">MSr11367</strain>
    </source>
</reference>
<name>A0ABZ2KTK3_9BACT</name>
<feature type="domain" description="Carrier" evidence="1">
    <location>
        <begin position="19"/>
        <end position="69"/>
    </location>
</feature>
<protein>
    <submittedName>
        <fullName evidence="2">Phosphopantetheine-binding protein</fullName>
    </submittedName>
</protein>
<dbReference type="EMBL" id="CP089983">
    <property type="protein sequence ID" value="WXB02003.1"/>
    <property type="molecule type" value="Genomic_DNA"/>
</dbReference>
<organism evidence="2 3">
    <name type="scientific">Pendulispora rubella</name>
    <dbReference type="NCBI Taxonomy" id="2741070"/>
    <lineage>
        <taxon>Bacteria</taxon>
        <taxon>Pseudomonadati</taxon>
        <taxon>Myxococcota</taxon>
        <taxon>Myxococcia</taxon>
        <taxon>Myxococcales</taxon>
        <taxon>Sorangiineae</taxon>
        <taxon>Pendulisporaceae</taxon>
        <taxon>Pendulispora</taxon>
    </lineage>
</organism>
<evidence type="ECO:0000313" key="3">
    <source>
        <dbReference type="Proteomes" id="UP001374803"/>
    </source>
</evidence>
<dbReference type="InterPro" id="IPR036736">
    <property type="entry name" value="ACP-like_sf"/>
</dbReference>
<accession>A0ABZ2KTK3</accession>
<evidence type="ECO:0000313" key="2">
    <source>
        <dbReference type="EMBL" id="WXB02003.1"/>
    </source>
</evidence>
<dbReference type="Proteomes" id="UP001374803">
    <property type="component" value="Chromosome"/>
</dbReference>
<keyword evidence="3" id="KW-1185">Reference proteome</keyword>
<sequence>MDAIETKINAYLTRFFPGVTLGLDDDIFSLGFVNSMFALQLVTFLEHGFEIEIENEDLELDNFRSIGAMRRFVERKRSDAG</sequence>
<dbReference type="SUPFAM" id="SSF47336">
    <property type="entry name" value="ACP-like"/>
    <property type="match status" value="1"/>
</dbReference>
<dbReference type="Gene3D" id="1.10.1200.10">
    <property type="entry name" value="ACP-like"/>
    <property type="match status" value="1"/>
</dbReference>
<dbReference type="RefSeq" id="WP_394831629.1">
    <property type="nucleotide sequence ID" value="NZ_CP089929.1"/>
</dbReference>